<evidence type="ECO:0000313" key="1">
    <source>
        <dbReference type="EMBL" id="ACZ87928.1"/>
    </source>
</evidence>
<dbReference type="RefSeq" id="WP_012891665.1">
    <property type="nucleotide sequence ID" value="NC_013595.1"/>
</dbReference>
<evidence type="ECO:0000313" key="2">
    <source>
        <dbReference type="Proteomes" id="UP000002029"/>
    </source>
</evidence>
<gene>
    <name evidence="1" type="ordered locus">Sros_5150</name>
</gene>
<accession>D2BAA3</accession>
<reference evidence="1 2" key="1">
    <citation type="journal article" date="2010" name="Stand. Genomic Sci.">
        <title>Complete genome sequence of Streptosporangium roseum type strain (NI 9100).</title>
        <authorList>
            <person name="Nolan M."/>
            <person name="Sikorski J."/>
            <person name="Jando M."/>
            <person name="Lucas S."/>
            <person name="Lapidus A."/>
            <person name="Glavina Del Rio T."/>
            <person name="Chen F."/>
            <person name="Tice H."/>
            <person name="Pitluck S."/>
            <person name="Cheng J.F."/>
            <person name="Chertkov O."/>
            <person name="Sims D."/>
            <person name="Meincke L."/>
            <person name="Brettin T."/>
            <person name="Han C."/>
            <person name="Detter J.C."/>
            <person name="Bruce D."/>
            <person name="Goodwin L."/>
            <person name="Land M."/>
            <person name="Hauser L."/>
            <person name="Chang Y.J."/>
            <person name="Jeffries C.D."/>
            <person name="Ivanova N."/>
            <person name="Mavromatis K."/>
            <person name="Mikhailova N."/>
            <person name="Chen A."/>
            <person name="Palaniappan K."/>
            <person name="Chain P."/>
            <person name="Rohde M."/>
            <person name="Goker M."/>
            <person name="Bristow J."/>
            <person name="Eisen J.A."/>
            <person name="Markowitz V."/>
            <person name="Hugenholtz P."/>
            <person name="Kyrpides N.C."/>
            <person name="Klenk H.P."/>
        </authorList>
    </citation>
    <scope>NUCLEOTIDE SEQUENCE [LARGE SCALE GENOMIC DNA]</scope>
    <source>
        <strain evidence="2">ATCC 12428 / DSM 43021 / JCM 3005 / NI 9100</strain>
    </source>
</reference>
<dbReference type="OrthoDB" id="4265717at2"/>
<proteinExistence type="predicted"/>
<organism evidence="1 2">
    <name type="scientific">Streptosporangium roseum (strain ATCC 12428 / DSM 43021 / JCM 3005 / KCTC 9067 / NCIMB 10171 / NRRL 2505 / NI 9100)</name>
    <dbReference type="NCBI Taxonomy" id="479432"/>
    <lineage>
        <taxon>Bacteria</taxon>
        <taxon>Bacillati</taxon>
        <taxon>Actinomycetota</taxon>
        <taxon>Actinomycetes</taxon>
        <taxon>Streptosporangiales</taxon>
        <taxon>Streptosporangiaceae</taxon>
        <taxon>Streptosporangium</taxon>
    </lineage>
</organism>
<sequence>MRAQSVLFDGFDPLDVIAPYQVLHAAGMAADGAVTVELVTAEGAREVPGGTSPLTLRATGMLDPARAEVVILPGATGDLPAEEEISEEERRRAVPAILARALETDLPALAREALEREIGPRIAHAIETPFAHGRRGVVWPARGPAPTLAR</sequence>
<dbReference type="HOGENOM" id="CLU_000445_44_1_11"/>
<dbReference type="KEGG" id="sro:Sros_5150"/>
<protein>
    <submittedName>
        <fullName evidence="1">Uncharacterized protein</fullName>
    </submittedName>
</protein>
<keyword evidence="2" id="KW-1185">Reference proteome</keyword>
<dbReference type="AlphaFoldDB" id="D2BAA3"/>
<name>D2BAA3_STRRD</name>
<dbReference type="InterPro" id="IPR029062">
    <property type="entry name" value="Class_I_gatase-like"/>
</dbReference>
<dbReference type="Gene3D" id="3.40.50.880">
    <property type="match status" value="1"/>
</dbReference>
<dbReference type="EMBL" id="CP001814">
    <property type="protein sequence ID" value="ACZ87928.1"/>
    <property type="molecule type" value="Genomic_DNA"/>
</dbReference>
<dbReference type="eggNOG" id="COG0693">
    <property type="taxonomic scope" value="Bacteria"/>
</dbReference>
<dbReference type="SUPFAM" id="SSF52317">
    <property type="entry name" value="Class I glutamine amidotransferase-like"/>
    <property type="match status" value="1"/>
</dbReference>
<dbReference type="STRING" id="479432.Sros_5150"/>
<dbReference type="Proteomes" id="UP000002029">
    <property type="component" value="Chromosome"/>
</dbReference>